<evidence type="ECO:0000256" key="6">
    <source>
        <dbReference type="PIRSR" id="PIRSR002419-1"/>
    </source>
</evidence>
<dbReference type="Pfam" id="PF00335">
    <property type="entry name" value="Tetraspanin"/>
    <property type="match status" value="1"/>
</dbReference>
<evidence type="ECO:0000256" key="3">
    <source>
        <dbReference type="ARBA" id="ARBA00022692"/>
    </source>
</evidence>
<dbReference type="PANTHER" id="PTHR19282">
    <property type="entry name" value="TETRASPANIN"/>
    <property type="match status" value="1"/>
</dbReference>
<evidence type="ECO:0000256" key="2">
    <source>
        <dbReference type="ARBA" id="ARBA00006840"/>
    </source>
</evidence>
<evidence type="ECO:0000256" key="4">
    <source>
        <dbReference type="ARBA" id="ARBA00022989"/>
    </source>
</evidence>
<dbReference type="GO" id="GO:0005886">
    <property type="term" value="C:plasma membrane"/>
    <property type="evidence" value="ECO:0007669"/>
    <property type="project" value="TreeGrafter"/>
</dbReference>
<keyword evidence="3 7" id="KW-0812">Transmembrane</keyword>
<reference evidence="8" key="1">
    <citation type="submission" date="2022-06" db="EMBL/GenBank/DDBJ databases">
        <authorList>
            <person name="Berger JAMES D."/>
            <person name="Berger JAMES D."/>
        </authorList>
    </citation>
    <scope>NUCLEOTIDE SEQUENCE [LARGE SCALE GENOMIC DNA]</scope>
</reference>
<evidence type="ECO:0000256" key="1">
    <source>
        <dbReference type="ARBA" id="ARBA00004141"/>
    </source>
</evidence>
<dbReference type="SUPFAM" id="SSF48652">
    <property type="entry name" value="Tetraspanin"/>
    <property type="match status" value="1"/>
</dbReference>
<dbReference type="WBParaSite" id="TREG1_44230.3">
    <property type="protein sequence ID" value="TREG1_44230.3"/>
    <property type="gene ID" value="TREG1_44230"/>
</dbReference>
<comment type="similarity">
    <text evidence="2 7">Belongs to the tetraspanin (TM4SF) family.</text>
</comment>
<dbReference type="PANTHER" id="PTHR19282:SF551">
    <property type="entry name" value="RE08073P-RELATED"/>
    <property type="match status" value="1"/>
</dbReference>
<evidence type="ECO:0000256" key="5">
    <source>
        <dbReference type="ARBA" id="ARBA00023136"/>
    </source>
</evidence>
<protein>
    <recommendedName>
        <fullName evidence="7">Tetraspanin</fullName>
    </recommendedName>
</protein>
<dbReference type="PIRSF" id="PIRSF002419">
    <property type="entry name" value="Tetraspanin"/>
    <property type="match status" value="1"/>
</dbReference>
<feature type="disulfide bond" evidence="6">
    <location>
        <begin position="155"/>
        <end position="196"/>
    </location>
</feature>
<name>A0AA85JLV1_TRIRE</name>
<keyword evidence="6" id="KW-1015">Disulfide bond</keyword>
<dbReference type="Gene3D" id="1.10.1450.10">
    <property type="entry name" value="Tetraspanin"/>
    <property type="match status" value="1"/>
</dbReference>
<dbReference type="InterPro" id="IPR018499">
    <property type="entry name" value="Tetraspanin/Peripherin"/>
</dbReference>
<dbReference type="PRINTS" id="PR00259">
    <property type="entry name" value="TMFOUR"/>
</dbReference>
<evidence type="ECO:0000313" key="8">
    <source>
        <dbReference type="Proteomes" id="UP000050795"/>
    </source>
</evidence>
<keyword evidence="5 7" id="KW-0472">Membrane</keyword>
<feature type="disulfide bond" evidence="6">
    <location>
        <begin position="156"/>
        <end position="180"/>
    </location>
</feature>
<comment type="subcellular location">
    <subcellularLocation>
        <location evidence="1 7">Membrane</location>
        <topology evidence="1 7">Multi-pass membrane protein</topology>
    </subcellularLocation>
</comment>
<evidence type="ECO:0000256" key="7">
    <source>
        <dbReference type="RuleBase" id="RU361218"/>
    </source>
</evidence>
<feature type="transmembrane region" description="Helical" evidence="7">
    <location>
        <begin position="21"/>
        <end position="50"/>
    </location>
</feature>
<keyword evidence="8" id="KW-1185">Reference proteome</keyword>
<feature type="transmembrane region" description="Helical" evidence="7">
    <location>
        <begin position="93"/>
        <end position="118"/>
    </location>
</feature>
<dbReference type="InterPro" id="IPR008952">
    <property type="entry name" value="Tetraspanin_EC2_sf"/>
</dbReference>
<feature type="transmembrane region" description="Helical" evidence="7">
    <location>
        <begin position="62"/>
        <end position="86"/>
    </location>
</feature>
<feature type="transmembrane region" description="Helical" evidence="7">
    <location>
        <begin position="208"/>
        <end position="234"/>
    </location>
</feature>
<dbReference type="Proteomes" id="UP000050795">
    <property type="component" value="Unassembled WGS sequence"/>
</dbReference>
<sequence>MWSQKVTQCVIMTIIDVVSKCIAFLSYVFLAIASIVFISVGGGILAFIARYKHALVETNVSFPAYILLGTGILLILAGAAGVLACIKHSRCLLVFFYSLLLLILLCELAVVIVSIFYWPKVSRQVSQMLEEQLNIYDKLDVPDRVVDIIQSNLHCCGVNNWSDWESTNFYKATKNYPQSCYEDPNNKETELYQTGCVVALGSEVQRHLAYIIGSGCIFFLLQLLSLHSTCIVVCRSRAIHLWR</sequence>
<accession>A0AA85JLV1</accession>
<dbReference type="InterPro" id="IPR000301">
    <property type="entry name" value="Tetraspanin_animals"/>
</dbReference>
<dbReference type="AlphaFoldDB" id="A0AA85JLV1"/>
<reference evidence="9" key="2">
    <citation type="submission" date="2023-11" db="UniProtKB">
        <authorList>
            <consortium name="WormBaseParasite"/>
        </authorList>
    </citation>
    <scope>IDENTIFICATION</scope>
</reference>
<evidence type="ECO:0000313" key="9">
    <source>
        <dbReference type="WBParaSite" id="TREG1_44230.3"/>
    </source>
</evidence>
<organism evidence="8 9">
    <name type="scientific">Trichobilharzia regenti</name>
    <name type="common">Nasal bird schistosome</name>
    <dbReference type="NCBI Taxonomy" id="157069"/>
    <lineage>
        <taxon>Eukaryota</taxon>
        <taxon>Metazoa</taxon>
        <taxon>Spiralia</taxon>
        <taxon>Lophotrochozoa</taxon>
        <taxon>Platyhelminthes</taxon>
        <taxon>Trematoda</taxon>
        <taxon>Digenea</taxon>
        <taxon>Strigeidida</taxon>
        <taxon>Schistosomatoidea</taxon>
        <taxon>Schistosomatidae</taxon>
        <taxon>Trichobilharzia</taxon>
    </lineage>
</organism>
<keyword evidence="4 7" id="KW-1133">Transmembrane helix</keyword>
<proteinExistence type="inferred from homology"/>